<dbReference type="PANTHER" id="PTHR21581">
    <property type="entry name" value="D-ALANYL-D-ALANINE CARBOXYPEPTIDASE"/>
    <property type="match status" value="1"/>
</dbReference>
<dbReference type="EC" id="3.4.16.4" evidence="4"/>
<dbReference type="InterPro" id="IPR018044">
    <property type="entry name" value="Peptidase_S11"/>
</dbReference>
<comment type="catalytic activity">
    <reaction evidence="12">
        <text>Preferential cleavage: (Ac)2-L-Lys-D-Ala-|-D-Ala. Also transpeptidation of peptidyl-alanyl moieties that are N-acyl substituents of D-alanine.</text>
        <dbReference type="EC" id="3.4.16.4"/>
    </reaction>
</comment>
<feature type="active site" description="Proton acceptor" evidence="13">
    <location>
        <position position="61"/>
    </location>
</feature>
<keyword evidence="11" id="KW-0961">Cell wall biogenesis/degradation</keyword>
<comment type="caution">
    <text evidence="18">The sequence shown here is derived from an EMBL/GenBank/DDBJ whole genome shotgun (WGS) entry which is preliminary data.</text>
</comment>
<dbReference type="Gene3D" id="3.40.710.10">
    <property type="entry name" value="DD-peptidase/beta-lactamase superfamily"/>
    <property type="match status" value="1"/>
</dbReference>
<feature type="domain" description="Peptidase S11 D-Ala-D-Ala carboxypeptidase A C-terminal" evidence="17">
    <location>
        <begin position="280"/>
        <end position="369"/>
    </location>
</feature>
<dbReference type="InterPro" id="IPR037167">
    <property type="entry name" value="Peptidase_S11_C_sf"/>
</dbReference>
<evidence type="ECO:0000256" key="11">
    <source>
        <dbReference type="ARBA" id="ARBA00023316"/>
    </source>
</evidence>
<dbReference type="PRINTS" id="PR00725">
    <property type="entry name" value="DADACBPTASE1"/>
</dbReference>
<comment type="function">
    <text evidence="1">Removes C-terminal D-alanyl residues from sugar-peptide cell wall precursors.</text>
</comment>
<feature type="chain" id="PRO_5012826831" description="serine-type D-Ala-D-Ala carboxypeptidase" evidence="16">
    <location>
        <begin position="25"/>
        <end position="385"/>
    </location>
</feature>
<dbReference type="GO" id="GO:0071555">
    <property type="term" value="P:cell wall organization"/>
    <property type="evidence" value="ECO:0007669"/>
    <property type="project" value="UniProtKB-KW"/>
</dbReference>
<keyword evidence="5 18" id="KW-0121">Carboxypeptidase</keyword>
<dbReference type="Proteomes" id="UP000198462">
    <property type="component" value="Unassembled WGS sequence"/>
</dbReference>
<keyword evidence="10" id="KW-0573">Peptidoglycan synthesis</keyword>
<evidence type="ECO:0000256" key="7">
    <source>
        <dbReference type="ARBA" id="ARBA00022729"/>
    </source>
</evidence>
<organism evidence="18 19">
    <name type="scientific">Pacificimonas flava</name>
    <dbReference type="NCBI Taxonomy" id="1234595"/>
    <lineage>
        <taxon>Bacteria</taxon>
        <taxon>Pseudomonadati</taxon>
        <taxon>Pseudomonadota</taxon>
        <taxon>Alphaproteobacteria</taxon>
        <taxon>Sphingomonadales</taxon>
        <taxon>Sphingosinicellaceae</taxon>
        <taxon>Pacificimonas</taxon>
    </lineage>
</organism>
<comment type="similarity">
    <text evidence="3 15">Belongs to the peptidase S11 family.</text>
</comment>
<dbReference type="SMART" id="SM00936">
    <property type="entry name" value="PBP5_C"/>
    <property type="match status" value="1"/>
</dbReference>
<dbReference type="PANTHER" id="PTHR21581:SF6">
    <property type="entry name" value="TRAFFICKING PROTEIN PARTICLE COMPLEX SUBUNIT 12"/>
    <property type="match status" value="1"/>
</dbReference>
<evidence type="ECO:0000313" key="18">
    <source>
        <dbReference type="EMBL" id="OWV34762.1"/>
    </source>
</evidence>
<reference evidence="19" key="1">
    <citation type="submission" date="2017-05" db="EMBL/GenBank/DDBJ databases">
        <authorList>
            <person name="Lin X."/>
        </authorList>
    </citation>
    <scope>NUCLEOTIDE SEQUENCE [LARGE SCALE GENOMIC DNA]</scope>
    <source>
        <strain evidence="19">JLT2012</strain>
    </source>
</reference>
<evidence type="ECO:0000256" key="5">
    <source>
        <dbReference type="ARBA" id="ARBA00022645"/>
    </source>
</evidence>
<feature type="active site" description="Acyl-ester intermediate" evidence="13">
    <location>
        <position position="58"/>
    </location>
</feature>
<keyword evidence="8" id="KW-0378">Hydrolase</keyword>
<evidence type="ECO:0000256" key="2">
    <source>
        <dbReference type="ARBA" id="ARBA00004752"/>
    </source>
</evidence>
<name>A0A219B8P4_9SPHN</name>
<evidence type="ECO:0000313" key="19">
    <source>
        <dbReference type="Proteomes" id="UP000198462"/>
    </source>
</evidence>
<keyword evidence="19" id="KW-1185">Reference proteome</keyword>
<dbReference type="SUPFAM" id="SSF69189">
    <property type="entry name" value="Penicillin-binding protein associated domain"/>
    <property type="match status" value="1"/>
</dbReference>
<protein>
    <recommendedName>
        <fullName evidence="4">serine-type D-Ala-D-Ala carboxypeptidase</fullName>
        <ecNumber evidence="4">3.4.16.4</ecNumber>
    </recommendedName>
</protein>
<dbReference type="InterPro" id="IPR012907">
    <property type="entry name" value="Peptidase_S11_C"/>
</dbReference>
<dbReference type="EMBL" id="NFZT01000001">
    <property type="protein sequence ID" value="OWV34762.1"/>
    <property type="molecule type" value="Genomic_DNA"/>
</dbReference>
<keyword evidence="9" id="KW-0133">Cell shape</keyword>
<keyword evidence="7 16" id="KW-0732">Signal</keyword>
<evidence type="ECO:0000259" key="17">
    <source>
        <dbReference type="SMART" id="SM00936"/>
    </source>
</evidence>
<accession>A0A219B8P4</accession>
<evidence type="ECO:0000256" key="1">
    <source>
        <dbReference type="ARBA" id="ARBA00003217"/>
    </source>
</evidence>
<evidence type="ECO:0000256" key="9">
    <source>
        <dbReference type="ARBA" id="ARBA00022960"/>
    </source>
</evidence>
<dbReference type="SUPFAM" id="SSF56601">
    <property type="entry name" value="beta-lactamase/transpeptidase-like"/>
    <property type="match status" value="1"/>
</dbReference>
<dbReference type="GO" id="GO:0009002">
    <property type="term" value="F:serine-type D-Ala-D-Ala carboxypeptidase activity"/>
    <property type="evidence" value="ECO:0007669"/>
    <property type="project" value="UniProtKB-EC"/>
</dbReference>
<dbReference type="UniPathway" id="UPA00219"/>
<dbReference type="Pfam" id="PF00768">
    <property type="entry name" value="Peptidase_S11"/>
    <property type="match status" value="1"/>
</dbReference>
<comment type="pathway">
    <text evidence="2">Cell wall biogenesis; peptidoglycan biosynthesis.</text>
</comment>
<feature type="binding site" evidence="14">
    <location>
        <position position="230"/>
    </location>
    <ligand>
        <name>substrate</name>
    </ligand>
</feature>
<feature type="signal peptide" evidence="16">
    <location>
        <begin position="1"/>
        <end position="24"/>
    </location>
</feature>
<evidence type="ECO:0000256" key="15">
    <source>
        <dbReference type="RuleBase" id="RU004016"/>
    </source>
</evidence>
<evidence type="ECO:0000256" key="16">
    <source>
        <dbReference type="SAM" id="SignalP"/>
    </source>
</evidence>
<dbReference type="GO" id="GO:0006508">
    <property type="term" value="P:proteolysis"/>
    <property type="evidence" value="ECO:0007669"/>
    <property type="project" value="UniProtKB-KW"/>
</dbReference>
<evidence type="ECO:0000256" key="4">
    <source>
        <dbReference type="ARBA" id="ARBA00012448"/>
    </source>
</evidence>
<evidence type="ECO:0000256" key="3">
    <source>
        <dbReference type="ARBA" id="ARBA00007164"/>
    </source>
</evidence>
<keyword evidence="6" id="KW-0645">Protease</keyword>
<evidence type="ECO:0000256" key="12">
    <source>
        <dbReference type="ARBA" id="ARBA00034000"/>
    </source>
</evidence>
<dbReference type="InterPro" id="IPR012338">
    <property type="entry name" value="Beta-lactam/transpept-like"/>
</dbReference>
<dbReference type="GO" id="GO:0008360">
    <property type="term" value="P:regulation of cell shape"/>
    <property type="evidence" value="ECO:0007669"/>
    <property type="project" value="UniProtKB-KW"/>
</dbReference>
<dbReference type="InterPro" id="IPR001967">
    <property type="entry name" value="Peptidase_S11_N"/>
</dbReference>
<proteinExistence type="inferred from homology"/>
<sequence>MKTRFAAILAASSLALGAALPAGGQSFDSRAPFAYLKDIGADIVLYSDGADEPMPPASMAKMMTVLVAFDQIDKGRLALDDTCTVRPDTWRQWSNQGSTMFLKVNSEPTVEQLLDGIVTASGNDASVVLAECIAGTVPAFADAMNSMGEEIGLTGSNFATANGWPDENEYVTAHDLARIAEATIEQHPDLYERFYTLDEFTYGETMSGEPITQSNRNPILGRVQGADGLKTGHTEAAGYGFTGSAERDGRRLVMVIAGLQSQSDRRDEATRFMEWGFNAFEGVQIEPGKIIAAAPVFGGAESEVGLTLPEGASITVPAAITSGVEARIVYESPLPAPLAAGDQVGELHIKAGSLPEQVVPVVAAESVDEAGFFSRAFAGILGLLG</sequence>
<evidence type="ECO:0000256" key="8">
    <source>
        <dbReference type="ARBA" id="ARBA00022801"/>
    </source>
</evidence>
<dbReference type="GO" id="GO:0009252">
    <property type="term" value="P:peptidoglycan biosynthetic process"/>
    <property type="evidence" value="ECO:0007669"/>
    <property type="project" value="UniProtKB-UniPathway"/>
</dbReference>
<dbReference type="AlphaFoldDB" id="A0A219B8P4"/>
<feature type="active site" evidence="13">
    <location>
        <position position="121"/>
    </location>
</feature>
<dbReference type="Pfam" id="PF07943">
    <property type="entry name" value="PBP5_C"/>
    <property type="match status" value="1"/>
</dbReference>
<dbReference type="Gene3D" id="2.60.410.10">
    <property type="entry name" value="D-Ala-D-Ala carboxypeptidase, C-terminal domain"/>
    <property type="match status" value="1"/>
</dbReference>
<evidence type="ECO:0000256" key="10">
    <source>
        <dbReference type="ARBA" id="ARBA00022984"/>
    </source>
</evidence>
<gene>
    <name evidence="18" type="ORF">B5C34_12200</name>
</gene>
<evidence type="ECO:0000256" key="6">
    <source>
        <dbReference type="ARBA" id="ARBA00022670"/>
    </source>
</evidence>
<dbReference type="InterPro" id="IPR015956">
    <property type="entry name" value="Peniciliin-bd_prot_C_sf"/>
</dbReference>
<evidence type="ECO:0000256" key="13">
    <source>
        <dbReference type="PIRSR" id="PIRSR618044-1"/>
    </source>
</evidence>
<evidence type="ECO:0000256" key="14">
    <source>
        <dbReference type="PIRSR" id="PIRSR618044-2"/>
    </source>
</evidence>